<feature type="compositionally biased region" description="Gly residues" evidence="2">
    <location>
        <begin position="446"/>
        <end position="462"/>
    </location>
</feature>
<gene>
    <name evidence="3" type="ORF">JKX24_00135</name>
</gene>
<evidence type="ECO:0000313" key="3">
    <source>
        <dbReference type="EMBL" id="QQX53480.1"/>
    </source>
</evidence>
<feature type="coiled-coil region" evidence="1">
    <location>
        <begin position="209"/>
        <end position="277"/>
    </location>
</feature>
<name>A0A7U0RNV8_SERPR</name>
<dbReference type="AlphaFoldDB" id="A0A7U0RNV8"/>
<protein>
    <submittedName>
        <fullName evidence="3">Uncharacterized protein</fullName>
    </submittedName>
</protein>
<sequence length="468" mass="52807">MHAYELGRKLAALSDRARAALSGIEINQADARHLQLVLKQQIASLYHQMATVLLKESPRVGEMANVQKLLNKLQQEIAQSQHALQLSEKEIENRHAQLQQLHEEINRQEDVRDRQLEQDIDAVAARQLMVKSSQDVSQHENSHKELMAETTTKLGEYHQQRIFMFLERKSYGQPGYSAWPLSRNLDSWLARISHYPNNAANYRMLLSLQKESTRRLLELQNQTKQQTNEYQQYVQDVEKNLQLPTLYLNLNALEKILSSTQQEIRNQQNKLQEYAQGEGETYSQITTQLSAQMALLPLDKLDILVAKTETPTDDRLLEELRELQLEEKSIAENLLQQEIEAQLAQRRATAAIELNNQFSAQGYDNPIYEYQWGWSDKPEELFENYLSGAISLKAVLHKLDMITHRLPPPSATARASSGSWGNSSARSYSSGVGYSSSSSSSSSSSGSGGGFSSSSSTGGGGFRTTDSF</sequence>
<evidence type="ECO:0000256" key="1">
    <source>
        <dbReference type="SAM" id="Coils"/>
    </source>
</evidence>
<reference evidence="3 4" key="1">
    <citation type="submission" date="2021-01" db="EMBL/GenBank/DDBJ databases">
        <title>Chromosome sequence of Serratia proteamaculans strain 94 rif-r, isolated from spoiled beef.</title>
        <authorList>
            <person name="Zaytseva Y.V."/>
            <person name="Iablokov S.N."/>
            <person name="Klyukina A."/>
        </authorList>
    </citation>
    <scope>NUCLEOTIDE SEQUENCE [LARGE SCALE GENOMIC DNA]</scope>
    <source>
        <strain evidence="3 4">94 rif-r</strain>
    </source>
</reference>
<evidence type="ECO:0000256" key="2">
    <source>
        <dbReference type="SAM" id="MobiDB-lite"/>
    </source>
</evidence>
<feature type="region of interest" description="Disordered" evidence="2">
    <location>
        <begin position="407"/>
        <end position="468"/>
    </location>
</feature>
<keyword evidence="1" id="KW-0175">Coiled coil</keyword>
<organism evidence="3 4">
    <name type="scientific">Serratia proteamaculans</name>
    <dbReference type="NCBI Taxonomy" id="28151"/>
    <lineage>
        <taxon>Bacteria</taxon>
        <taxon>Pseudomonadati</taxon>
        <taxon>Pseudomonadota</taxon>
        <taxon>Gammaproteobacteria</taxon>
        <taxon>Enterobacterales</taxon>
        <taxon>Yersiniaceae</taxon>
        <taxon>Serratia</taxon>
    </lineage>
</organism>
<dbReference type="EMBL" id="CP068391">
    <property type="protein sequence ID" value="QQX53480.1"/>
    <property type="molecule type" value="Genomic_DNA"/>
</dbReference>
<accession>A0A7U0RNV8</accession>
<evidence type="ECO:0000313" key="4">
    <source>
        <dbReference type="Proteomes" id="UP000596176"/>
    </source>
</evidence>
<feature type="coiled-coil region" evidence="1">
    <location>
        <begin position="63"/>
        <end position="118"/>
    </location>
</feature>
<feature type="compositionally biased region" description="Low complexity" evidence="2">
    <location>
        <begin position="416"/>
        <end position="445"/>
    </location>
</feature>
<proteinExistence type="predicted"/>
<dbReference type="RefSeq" id="WP_207977801.1">
    <property type="nucleotide sequence ID" value="NZ_CP068391.1"/>
</dbReference>
<dbReference type="Proteomes" id="UP000596176">
    <property type="component" value="Chromosome"/>
</dbReference>